<reference evidence="2" key="1">
    <citation type="submission" date="2021-06" db="EMBL/GenBank/DDBJ databases">
        <title>44 bacteria genomes isolated from Dapeng, Shenzhen.</title>
        <authorList>
            <person name="Zheng W."/>
            <person name="Yu S."/>
            <person name="Huang Y."/>
        </authorList>
    </citation>
    <scope>NUCLEOTIDE SEQUENCE</scope>
    <source>
        <strain evidence="2">DP5N28-2</strain>
    </source>
</reference>
<evidence type="ECO:0000313" key="3">
    <source>
        <dbReference type="Proteomes" id="UP000753961"/>
    </source>
</evidence>
<dbReference type="PANTHER" id="PTHR43691">
    <property type="entry name" value="URIDINE PHOSPHORYLASE"/>
    <property type="match status" value="1"/>
</dbReference>
<dbReference type="AlphaFoldDB" id="A0A953LEC7"/>
<name>A0A953LEC7_9BACT</name>
<dbReference type="Proteomes" id="UP000753961">
    <property type="component" value="Unassembled WGS sequence"/>
</dbReference>
<comment type="caution">
    <text evidence="2">The sequence shown here is derived from an EMBL/GenBank/DDBJ whole genome shotgun (WGS) entry which is preliminary data.</text>
</comment>
<organism evidence="2 3">
    <name type="scientific">Membranihabitans marinus</name>
    <dbReference type="NCBI Taxonomy" id="1227546"/>
    <lineage>
        <taxon>Bacteria</taxon>
        <taxon>Pseudomonadati</taxon>
        <taxon>Bacteroidota</taxon>
        <taxon>Saprospiria</taxon>
        <taxon>Saprospirales</taxon>
        <taxon>Saprospiraceae</taxon>
        <taxon>Membranihabitans</taxon>
    </lineage>
</organism>
<feature type="domain" description="Nucleoside phosphorylase" evidence="1">
    <location>
        <begin position="28"/>
        <end position="252"/>
    </location>
</feature>
<keyword evidence="3" id="KW-1185">Reference proteome</keyword>
<gene>
    <name evidence="2" type="ORF">KUV50_16740</name>
</gene>
<sequence>MTNNEANLIINSKGAIYHIGLTPEDICPIVITAGDPDRVTQIAGYLDYIDQEITHREFHSVKGRLGTQRILIISTGIGPDNIDIVLNELHTLYLQAIRQGLIQKKRLKIVRLGTSGSIHPDIPIDTLLISTAAVGLDNVPSFYKTTRKYINDQTSKLPYYTVNAPGQYWKHFTQIEGSYTGSTLTCAGFYGPQFRTVHLQPSWKLSDIRNHLQERDVVVTNMEMETAAIYFFATELGHEAVSLNAIIADRLNNRFSKNPAAIVTNMINRAFQVIDR</sequence>
<dbReference type="PANTHER" id="PTHR43691:SF15">
    <property type="entry name" value="PHOSPHORYLASE, PUTATIVE-RELATED"/>
    <property type="match status" value="1"/>
</dbReference>
<dbReference type="GO" id="GO:0006218">
    <property type="term" value="P:uridine catabolic process"/>
    <property type="evidence" value="ECO:0007669"/>
    <property type="project" value="TreeGrafter"/>
</dbReference>
<dbReference type="EMBL" id="JAHVHU010000018">
    <property type="protein sequence ID" value="MBY5959804.1"/>
    <property type="molecule type" value="Genomic_DNA"/>
</dbReference>
<accession>A0A953LEC7</accession>
<dbReference type="SUPFAM" id="SSF53167">
    <property type="entry name" value="Purine and uridine phosphorylases"/>
    <property type="match status" value="1"/>
</dbReference>
<evidence type="ECO:0000259" key="1">
    <source>
        <dbReference type="Pfam" id="PF01048"/>
    </source>
</evidence>
<dbReference type="GO" id="GO:0005829">
    <property type="term" value="C:cytosol"/>
    <property type="evidence" value="ECO:0007669"/>
    <property type="project" value="TreeGrafter"/>
</dbReference>
<dbReference type="InterPro" id="IPR035994">
    <property type="entry name" value="Nucleoside_phosphorylase_sf"/>
</dbReference>
<dbReference type="Pfam" id="PF01048">
    <property type="entry name" value="PNP_UDP_1"/>
    <property type="match status" value="1"/>
</dbReference>
<protein>
    <recommendedName>
        <fullName evidence="1">Nucleoside phosphorylase domain-containing protein</fullName>
    </recommendedName>
</protein>
<proteinExistence type="predicted"/>
<dbReference type="GO" id="GO:0004850">
    <property type="term" value="F:uridine phosphorylase activity"/>
    <property type="evidence" value="ECO:0007669"/>
    <property type="project" value="TreeGrafter"/>
</dbReference>
<dbReference type="InterPro" id="IPR000845">
    <property type="entry name" value="Nucleoside_phosphorylase_d"/>
</dbReference>
<dbReference type="RefSeq" id="WP_222581342.1">
    <property type="nucleotide sequence ID" value="NZ_JAHVHU010000018.1"/>
</dbReference>
<dbReference type="Gene3D" id="3.40.50.1580">
    <property type="entry name" value="Nucleoside phosphorylase domain"/>
    <property type="match status" value="1"/>
</dbReference>
<evidence type="ECO:0000313" key="2">
    <source>
        <dbReference type="EMBL" id="MBY5959804.1"/>
    </source>
</evidence>